<dbReference type="InterPro" id="IPR005762">
    <property type="entry name" value="MurD"/>
</dbReference>
<keyword evidence="5" id="KW-0573">Peptidoglycan synthesis</keyword>
<evidence type="ECO:0000256" key="4">
    <source>
        <dbReference type="ARBA" id="ARBA00022960"/>
    </source>
</evidence>
<keyword evidence="3" id="KW-0067">ATP-binding</keyword>
<dbReference type="GO" id="GO:0005737">
    <property type="term" value="C:cytoplasm"/>
    <property type="evidence" value="ECO:0007669"/>
    <property type="project" value="InterPro"/>
</dbReference>
<dbReference type="PANTHER" id="PTHR43692">
    <property type="entry name" value="UDP-N-ACETYLMURAMOYLALANINE--D-GLUTAMATE LIGASE"/>
    <property type="match status" value="1"/>
</dbReference>
<dbReference type="EMBL" id="JABZRE010000040">
    <property type="protein sequence ID" value="MBF1307605.1"/>
    <property type="molecule type" value="Genomic_DNA"/>
</dbReference>
<evidence type="ECO:0000256" key="6">
    <source>
        <dbReference type="ARBA" id="ARBA00023316"/>
    </source>
</evidence>
<reference evidence="7" key="1">
    <citation type="submission" date="2020-04" db="EMBL/GenBank/DDBJ databases">
        <title>Deep metagenomics examines the oral microbiome during advanced dental caries in children, revealing novel taxa and co-occurrences with host molecules.</title>
        <authorList>
            <person name="Baker J.L."/>
            <person name="Morton J.T."/>
            <person name="Dinis M."/>
            <person name="Alvarez R."/>
            <person name="Tran N.C."/>
            <person name="Knight R."/>
            <person name="Edlund A."/>
        </authorList>
    </citation>
    <scope>NUCLEOTIDE SEQUENCE</scope>
    <source>
        <strain evidence="7">JCVI_23_bin.11</strain>
    </source>
</reference>
<dbReference type="GO" id="GO:0051301">
    <property type="term" value="P:cell division"/>
    <property type="evidence" value="ECO:0007669"/>
    <property type="project" value="InterPro"/>
</dbReference>
<protein>
    <submittedName>
        <fullName evidence="7">UDP-N-acetylmuramoyl-L-alanine--D-glutamate ligase</fullName>
        <ecNumber evidence="7">6.3.2.9</ecNumber>
    </submittedName>
</protein>
<evidence type="ECO:0000313" key="7">
    <source>
        <dbReference type="EMBL" id="MBF1307605.1"/>
    </source>
</evidence>
<dbReference type="GO" id="GO:0005524">
    <property type="term" value="F:ATP binding"/>
    <property type="evidence" value="ECO:0007669"/>
    <property type="project" value="UniProtKB-KW"/>
</dbReference>
<name>A0A930E2U0_9FIRM</name>
<dbReference type="Gene3D" id="3.40.50.720">
    <property type="entry name" value="NAD(P)-binding Rossmann-like Domain"/>
    <property type="match status" value="1"/>
</dbReference>
<dbReference type="PANTHER" id="PTHR43692:SF1">
    <property type="entry name" value="UDP-N-ACETYLMURAMOYLALANINE--D-GLUTAMATE LIGASE"/>
    <property type="match status" value="1"/>
</dbReference>
<organism evidence="7 8">
    <name type="scientific">Parvimonas micra</name>
    <dbReference type="NCBI Taxonomy" id="33033"/>
    <lineage>
        <taxon>Bacteria</taxon>
        <taxon>Bacillati</taxon>
        <taxon>Bacillota</taxon>
        <taxon>Tissierellia</taxon>
        <taxon>Tissierellales</taxon>
        <taxon>Peptoniphilaceae</taxon>
        <taxon>Parvimonas</taxon>
    </lineage>
</organism>
<dbReference type="GO" id="GO:0008764">
    <property type="term" value="F:UDP-N-acetylmuramoylalanine-D-glutamate ligase activity"/>
    <property type="evidence" value="ECO:0007669"/>
    <property type="project" value="UniProtKB-EC"/>
</dbReference>
<dbReference type="Proteomes" id="UP000758611">
    <property type="component" value="Unassembled WGS sequence"/>
</dbReference>
<dbReference type="EC" id="6.3.2.9" evidence="7"/>
<keyword evidence="2" id="KW-0547">Nucleotide-binding</keyword>
<dbReference type="AlphaFoldDB" id="A0A930E2U0"/>
<keyword evidence="4" id="KW-0133">Cell shape</keyword>
<sequence length="107" mass="12678">MEIVNKRVLVIGLGLSGISTIKTLSSLEADVYCYDDKDESELQNVFEKLEKFNYKFIKNYKDYYFDFIVKSPGIKPTNEIIEYFYNKKVPMYTDLELAYTLFPERKI</sequence>
<dbReference type="GO" id="GO:0071555">
    <property type="term" value="P:cell wall organization"/>
    <property type="evidence" value="ECO:0007669"/>
    <property type="project" value="UniProtKB-KW"/>
</dbReference>
<dbReference type="GO" id="GO:0009252">
    <property type="term" value="P:peptidoglycan biosynthetic process"/>
    <property type="evidence" value="ECO:0007669"/>
    <property type="project" value="UniProtKB-KW"/>
</dbReference>
<comment type="caution">
    <text evidence="7">The sequence shown here is derived from an EMBL/GenBank/DDBJ whole genome shotgun (WGS) entry which is preliminary data.</text>
</comment>
<evidence type="ECO:0000256" key="5">
    <source>
        <dbReference type="ARBA" id="ARBA00022984"/>
    </source>
</evidence>
<keyword evidence="1 7" id="KW-0436">Ligase</keyword>
<accession>A0A930E2U0</accession>
<evidence type="ECO:0000256" key="3">
    <source>
        <dbReference type="ARBA" id="ARBA00022840"/>
    </source>
</evidence>
<feature type="non-terminal residue" evidence="7">
    <location>
        <position position="107"/>
    </location>
</feature>
<gene>
    <name evidence="7" type="primary">murD</name>
    <name evidence="7" type="ORF">HXM94_07505</name>
</gene>
<evidence type="ECO:0000313" key="8">
    <source>
        <dbReference type="Proteomes" id="UP000758611"/>
    </source>
</evidence>
<dbReference type="GO" id="GO:0008360">
    <property type="term" value="P:regulation of cell shape"/>
    <property type="evidence" value="ECO:0007669"/>
    <property type="project" value="UniProtKB-KW"/>
</dbReference>
<dbReference type="Pfam" id="PF21799">
    <property type="entry name" value="MurD-like_N"/>
    <property type="match status" value="1"/>
</dbReference>
<keyword evidence="6" id="KW-0961">Cell wall biogenesis/degradation</keyword>
<dbReference type="SUPFAM" id="SSF51984">
    <property type="entry name" value="MurCD N-terminal domain"/>
    <property type="match status" value="1"/>
</dbReference>
<evidence type="ECO:0000256" key="2">
    <source>
        <dbReference type="ARBA" id="ARBA00022741"/>
    </source>
</evidence>
<evidence type="ECO:0000256" key="1">
    <source>
        <dbReference type="ARBA" id="ARBA00022598"/>
    </source>
</evidence>
<proteinExistence type="predicted"/>